<keyword evidence="9" id="KW-0325">Glycoprotein</keyword>
<dbReference type="OrthoDB" id="28748at2759"/>
<dbReference type="PANTHER" id="PTHR21072">
    <property type="entry name" value="GPI TRANSAMIDASE COMPONENT PIG-S"/>
    <property type="match status" value="1"/>
</dbReference>
<evidence type="ECO:0000256" key="10">
    <source>
        <dbReference type="SAM" id="MobiDB-lite"/>
    </source>
</evidence>
<comment type="caution">
    <text evidence="12">The sequence shown here is derived from an EMBL/GenBank/DDBJ whole genome shotgun (WGS) entry which is preliminary data.</text>
</comment>
<dbReference type="UniPathway" id="UPA00196"/>
<comment type="similarity">
    <text evidence="3">Belongs to the PIGS family.</text>
</comment>
<dbReference type="GO" id="GO:0016255">
    <property type="term" value="P:attachment of GPI anchor to protein"/>
    <property type="evidence" value="ECO:0007669"/>
    <property type="project" value="InterPro"/>
</dbReference>
<protein>
    <recommendedName>
        <fullName evidence="14">GPI transamidase component PIG-S</fullName>
    </recommendedName>
</protein>
<evidence type="ECO:0000313" key="13">
    <source>
        <dbReference type="Proteomes" id="UP000224634"/>
    </source>
</evidence>
<comment type="pathway">
    <text evidence="2">Glycolipid biosynthesis; glycosylphosphatidylinositol-anchor biosynthesis.</text>
</comment>
<evidence type="ECO:0000256" key="1">
    <source>
        <dbReference type="ARBA" id="ARBA00004477"/>
    </source>
</evidence>
<sequence length="600" mass="65508">MRNKHGGAMEPSSANKSPADTSTMKPATAVSGTLPPEKPEAIRTRSRVIVAFWAVIIFLGLPMWWQTTSIYRARIPQEEMKDWGDGKACRPVFPLQILVHAPSIQAPEAEHLIRTTQHALDDLNDFSAYHLRLRLVETAHNAEDSSTGGVHDADLDLRVLRSAALKVKLQARDALTNPTAELHQFSEQLDIFYPSNQVPSISSANSLLASFIASELQQLFTEEKTTIAHILSRKHALNPGAQPPVANGQASGNTRDEADAVLKSITPQLADTIARRATRSFKYADTYHLSFSLFTPGAYPSSWDIESALHENLLPLLNAFSPISNFSIDTQVQLFASFAPNAAKPEYDETTQGWMLKKEDLGSFINAAEWPLSPSIGGGPTINFILYVPAPEQSPLFIQENHATSWLIPQWGGVVILNPDQPPISDHEDSPKQNPLHLSSTALQPALSTFSHQLLSLLGTPSSPPSLPLRLQTLTRIHAASLLLSASSTLGSLARLTHSLASIPIPENVQTSVSRSIAHLHSTCAALREGYFSEALASARVAEREAEKSFFEKSMVGQVYFPDEHKIAVYMPLLGPAAVPLVMGALKEIKRRVVSARRAA</sequence>
<dbReference type="InterPro" id="IPR019540">
    <property type="entry name" value="PtdIno-glycan_biosynth_class_S"/>
</dbReference>
<organism evidence="12 13">
    <name type="scientific">Polytolypa hystricis (strain UAMH7299)</name>
    <dbReference type="NCBI Taxonomy" id="1447883"/>
    <lineage>
        <taxon>Eukaryota</taxon>
        <taxon>Fungi</taxon>
        <taxon>Dikarya</taxon>
        <taxon>Ascomycota</taxon>
        <taxon>Pezizomycotina</taxon>
        <taxon>Eurotiomycetes</taxon>
        <taxon>Eurotiomycetidae</taxon>
        <taxon>Onygenales</taxon>
        <taxon>Onygenales incertae sedis</taxon>
        <taxon>Polytolypa</taxon>
    </lineage>
</organism>
<dbReference type="PANTHER" id="PTHR21072:SF13">
    <property type="entry name" value="GPI TRANSAMIDASE COMPONENT PIG-S"/>
    <property type="match status" value="1"/>
</dbReference>
<feature type="compositionally biased region" description="Polar residues" evidence="10">
    <location>
        <begin position="12"/>
        <end position="25"/>
    </location>
</feature>
<feature type="transmembrane region" description="Helical" evidence="11">
    <location>
        <begin position="48"/>
        <end position="65"/>
    </location>
</feature>
<evidence type="ECO:0000256" key="8">
    <source>
        <dbReference type="ARBA" id="ARBA00023136"/>
    </source>
</evidence>
<proteinExistence type="inferred from homology"/>
<keyword evidence="8 11" id="KW-0472">Membrane</keyword>
<gene>
    <name evidence="12" type="ORF">AJ80_04681</name>
</gene>
<comment type="subcellular location">
    <subcellularLocation>
        <location evidence="1">Endoplasmic reticulum membrane</location>
        <topology evidence="1">Multi-pass membrane protein</topology>
    </subcellularLocation>
</comment>
<evidence type="ECO:0000256" key="6">
    <source>
        <dbReference type="ARBA" id="ARBA00022824"/>
    </source>
</evidence>
<feature type="region of interest" description="Disordered" evidence="10">
    <location>
        <begin position="1"/>
        <end position="38"/>
    </location>
</feature>
<dbReference type="Proteomes" id="UP000224634">
    <property type="component" value="Unassembled WGS sequence"/>
</dbReference>
<accession>A0A2B7YAB0</accession>
<dbReference type="STRING" id="1447883.A0A2B7YAB0"/>
<evidence type="ECO:0000256" key="5">
    <source>
        <dbReference type="ARBA" id="ARBA00022692"/>
    </source>
</evidence>
<dbReference type="GO" id="GO:0006506">
    <property type="term" value="P:GPI anchor biosynthetic process"/>
    <property type="evidence" value="ECO:0007669"/>
    <property type="project" value="UniProtKB-UniPathway"/>
</dbReference>
<keyword evidence="7 11" id="KW-1133">Transmembrane helix</keyword>
<reference evidence="12 13" key="1">
    <citation type="submission" date="2017-10" db="EMBL/GenBank/DDBJ databases">
        <title>Comparative genomics in systemic dimorphic fungi from Ajellomycetaceae.</title>
        <authorList>
            <person name="Munoz J.F."/>
            <person name="Mcewen J.G."/>
            <person name="Clay O.K."/>
            <person name="Cuomo C.A."/>
        </authorList>
    </citation>
    <scope>NUCLEOTIDE SEQUENCE [LARGE SCALE GENOMIC DNA]</scope>
    <source>
        <strain evidence="12 13">UAMH7299</strain>
    </source>
</reference>
<evidence type="ECO:0000256" key="9">
    <source>
        <dbReference type="ARBA" id="ARBA00023180"/>
    </source>
</evidence>
<evidence type="ECO:0000256" key="11">
    <source>
        <dbReference type="SAM" id="Phobius"/>
    </source>
</evidence>
<name>A0A2B7YAB0_POLH7</name>
<dbReference type="EMBL" id="PDNA01000061">
    <property type="protein sequence ID" value="PGH17858.1"/>
    <property type="molecule type" value="Genomic_DNA"/>
</dbReference>
<dbReference type="Pfam" id="PF10510">
    <property type="entry name" value="PIG-S"/>
    <property type="match status" value="1"/>
</dbReference>
<evidence type="ECO:0000256" key="4">
    <source>
        <dbReference type="ARBA" id="ARBA00022502"/>
    </source>
</evidence>
<dbReference type="GO" id="GO:0042765">
    <property type="term" value="C:GPI-anchor transamidase complex"/>
    <property type="evidence" value="ECO:0007669"/>
    <property type="project" value="InterPro"/>
</dbReference>
<keyword evidence="6" id="KW-0256">Endoplasmic reticulum</keyword>
<keyword evidence="4" id="KW-0337">GPI-anchor biosynthesis</keyword>
<evidence type="ECO:0000256" key="2">
    <source>
        <dbReference type="ARBA" id="ARBA00004687"/>
    </source>
</evidence>
<evidence type="ECO:0000313" key="12">
    <source>
        <dbReference type="EMBL" id="PGH17858.1"/>
    </source>
</evidence>
<keyword evidence="5 11" id="KW-0812">Transmembrane</keyword>
<dbReference type="AlphaFoldDB" id="A0A2B7YAB0"/>
<keyword evidence="13" id="KW-1185">Reference proteome</keyword>
<evidence type="ECO:0000256" key="3">
    <source>
        <dbReference type="ARBA" id="ARBA00005316"/>
    </source>
</evidence>
<evidence type="ECO:0008006" key="14">
    <source>
        <dbReference type="Google" id="ProtNLM"/>
    </source>
</evidence>
<evidence type="ECO:0000256" key="7">
    <source>
        <dbReference type="ARBA" id="ARBA00022989"/>
    </source>
</evidence>